<dbReference type="NCBIfam" id="TIGR02073">
    <property type="entry name" value="PBP_1c"/>
    <property type="match status" value="1"/>
</dbReference>
<evidence type="ECO:0000259" key="13">
    <source>
        <dbReference type="Pfam" id="PF00905"/>
    </source>
</evidence>
<dbReference type="GO" id="GO:0006508">
    <property type="term" value="P:proteolysis"/>
    <property type="evidence" value="ECO:0007669"/>
    <property type="project" value="UniProtKB-KW"/>
</dbReference>
<feature type="signal peptide" evidence="12">
    <location>
        <begin position="1"/>
        <end position="22"/>
    </location>
</feature>
<dbReference type="InterPro" id="IPR050396">
    <property type="entry name" value="Glycosyltr_51/Transpeptidase"/>
</dbReference>
<evidence type="ECO:0000256" key="4">
    <source>
        <dbReference type="ARBA" id="ARBA00022645"/>
    </source>
</evidence>
<evidence type="ECO:0000256" key="5">
    <source>
        <dbReference type="ARBA" id="ARBA00022670"/>
    </source>
</evidence>
<evidence type="ECO:0000256" key="10">
    <source>
        <dbReference type="ARBA" id="ARBA00044770"/>
    </source>
</evidence>
<accession>A0A7W6CZV2</accession>
<dbReference type="Pfam" id="PF00912">
    <property type="entry name" value="Transgly"/>
    <property type="match status" value="1"/>
</dbReference>
<keyword evidence="8" id="KW-0378">Hydrolase</keyword>
<dbReference type="GO" id="GO:0009252">
    <property type="term" value="P:peptidoglycan biosynthetic process"/>
    <property type="evidence" value="ECO:0007669"/>
    <property type="project" value="UniProtKB-UniPathway"/>
</dbReference>
<dbReference type="GO" id="GO:0004180">
    <property type="term" value="F:carboxypeptidase activity"/>
    <property type="evidence" value="ECO:0007669"/>
    <property type="project" value="UniProtKB-KW"/>
</dbReference>
<dbReference type="InterPro" id="IPR001264">
    <property type="entry name" value="Glyco_trans_51"/>
</dbReference>
<evidence type="ECO:0000259" key="14">
    <source>
        <dbReference type="Pfam" id="PF00912"/>
    </source>
</evidence>
<name>A0A7W6CZV2_9HYPH</name>
<keyword evidence="7 16" id="KW-0808">Transferase</keyword>
<dbReference type="Proteomes" id="UP000528964">
    <property type="component" value="Unassembled WGS sequence"/>
</dbReference>
<dbReference type="AlphaFoldDB" id="A0A7W6CZV2"/>
<keyword evidence="5" id="KW-0645">Protease</keyword>
<evidence type="ECO:0000256" key="8">
    <source>
        <dbReference type="ARBA" id="ARBA00022801"/>
    </source>
</evidence>
<dbReference type="GO" id="GO:0030288">
    <property type="term" value="C:outer membrane-bounded periplasmic space"/>
    <property type="evidence" value="ECO:0007669"/>
    <property type="project" value="TreeGrafter"/>
</dbReference>
<evidence type="ECO:0000256" key="3">
    <source>
        <dbReference type="ARBA" id="ARBA00007739"/>
    </source>
</evidence>
<dbReference type="InterPro" id="IPR012338">
    <property type="entry name" value="Beta-lactam/transpept-like"/>
</dbReference>
<dbReference type="Pfam" id="PF00905">
    <property type="entry name" value="Transpeptidase"/>
    <property type="match status" value="1"/>
</dbReference>
<evidence type="ECO:0000256" key="12">
    <source>
        <dbReference type="SAM" id="SignalP"/>
    </source>
</evidence>
<proteinExistence type="inferred from homology"/>
<dbReference type="InterPro" id="IPR023346">
    <property type="entry name" value="Lysozyme-like_dom_sf"/>
</dbReference>
<evidence type="ECO:0000256" key="1">
    <source>
        <dbReference type="ARBA" id="ARBA00004752"/>
    </source>
</evidence>
<dbReference type="PANTHER" id="PTHR32282:SF15">
    <property type="entry name" value="PENICILLIN-BINDING PROTEIN 1C"/>
    <property type="match status" value="1"/>
</dbReference>
<sequence length="686" mass="70815">MRLRRIAAAASLLALVAAGAAAISLGSIPAPQPGRSALLSTLVLDREGRLLRPFAAADGAWRLPVERSEVDPRFLRMLLAYEDKRFFAHPGVDPLAALRAAWQAARSGGIVSGGSTLTMQVVRLLTPDRSRTLPRKWREAGAALALEREAGKTGVLDLYLRLAPYGGNLEGVRAASLAFFGKEPARLSIAEAALLVAIPQSPEARRPDRDRAAAKAARDRVLARLAAAGVISTAEADHASAEPVPNGRREFPNLAPHVAEVAAARAGAGAVARLTVRHDLQRSLEDLARERARALGPGLSVAIVAADVATGAIEASVGSADYFDATRAGALDQTRAVRSPGSALKPFIYALAFENGLAAPATLIEDRPARFGDYAPRNFDQAFHGTVSAAEALALSLNIPAVALLEAVGPARFVARLRAAGATVALPAGETPGLAVALGGVGVRLIDLATLYAGLARGGATTPLTVNPGELADAAAPGRRLVDPVAAAQVAQALLKSPPPEAALGGRLAFKTGTSYGYRDAWAVGFDGRRVIAVWAGRPDGASSSGLVGREAAAPILFDAFARAGAAIAPLAPPPDGAALTLSELPPPLRRFRPAGEPPPVLGVREAAPLAVAFPPDGARVEVEPGAELALKAAGGTPPFRWLVDGRPLPPERRRETLWPVAGSGFSRVTVMDASGATASASVRVN</sequence>
<protein>
    <recommendedName>
        <fullName evidence="10">peptidoglycan glycosyltransferase</fullName>
        <ecNumber evidence="10">2.4.99.28</ecNumber>
    </recommendedName>
</protein>
<dbReference type="Gene3D" id="3.40.710.10">
    <property type="entry name" value="DD-peptidase/beta-lactamase superfamily"/>
    <property type="match status" value="1"/>
</dbReference>
<dbReference type="InterPro" id="IPR036950">
    <property type="entry name" value="PBP_transglycosylase"/>
</dbReference>
<evidence type="ECO:0000313" key="17">
    <source>
        <dbReference type="Proteomes" id="UP000528964"/>
    </source>
</evidence>
<keyword evidence="17" id="KW-1185">Reference proteome</keyword>
<keyword evidence="4" id="KW-0121">Carboxypeptidase</keyword>
<keyword evidence="9" id="KW-0511">Multifunctional enzyme</keyword>
<dbReference type="InterPro" id="IPR009647">
    <property type="entry name" value="PBP_C"/>
</dbReference>
<dbReference type="RefSeq" id="WP_183395135.1">
    <property type="nucleotide sequence ID" value="NZ_JACIDR010000002.1"/>
</dbReference>
<keyword evidence="6 16" id="KW-0328">Glycosyltransferase</keyword>
<evidence type="ECO:0000256" key="9">
    <source>
        <dbReference type="ARBA" id="ARBA00023268"/>
    </source>
</evidence>
<organism evidence="16 17">
    <name type="scientific">Hansschlegelia beijingensis</name>
    <dbReference type="NCBI Taxonomy" id="1133344"/>
    <lineage>
        <taxon>Bacteria</taxon>
        <taxon>Pseudomonadati</taxon>
        <taxon>Pseudomonadota</taxon>
        <taxon>Alphaproteobacteria</taxon>
        <taxon>Hyphomicrobiales</taxon>
        <taxon>Methylopilaceae</taxon>
        <taxon>Hansschlegelia</taxon>
    </lineage>
</organism>
<keyword evidence="12" id="KW-0732">Signal</keyword>
<feature type="domain" description="Glycosyl transferase family 51" evidence="14">
    <location>
        <begin position="58"/>
        <end position="225"/>
    </location>
</feature>
<dbReference type="EMBL" id="JACIDR010000002">
    <property type="protein sequence ID" value="MBB3973299.1"/>
    <property type="molecule type" value="Genomic_DNA"/>
</dbReference>
<dbReference type="SUPFAM" id="SSF56601">
    <property type="entry name" value="beta-lactamase/transpeptidase-like"/>
    <property type="match status" value="1"/>
</dbReference>
<feature type="domain" description="Penicillin-binding protein transpeptidase" evidence="13">
    <location>
        <begin position="302"/>
        <end position="527"/>
    </location>
</feature>
<reference evidence="16 17" key="1">
    <citation type="submission" date="2020-08" db="EMBL/GenBank/DDBJ databases">
        <title>Genomic Encyclopedia of Type Strains, Phase IV (KMG-IV): sequencing the most valuable type-strain genomes for metagenomic binning, comparative biology and taxonomic classification.</title>
        <authorList>
            <person name="Goeker M."/>
        </authorList>
    </citation>
    <scope>NUCLEOTIDE SEQUENCE [LARGE SCALE GENOMIC DNA]</scope>
    <source>
        <strain evidence="16 17">DSM 25481</strain>
    </source>
</reference>
<evidence type="ECO:0000313" key="16">
    <source>
        <dbReference type="EMBL" id="MBB3973299.1"/>
    </source>
</evidence>
<dbReference type="Gene3D" id="1.10.3810.10">
    <property type="entry name" value="Biosynthetic peptidoglycan transglycosylase-like"/>
    <property type="match status" value="1"/>
</dbReference>
<evidence type="ECO:0000256" key="11">
    <source>
        <dbReference type="ARBA" id="ARBA00049902"/>
    </source>
</evidence>
<dbReference type="Pfam" id="PF06832">
    <property type="entry name" value="BiPBP_C"/>
    <property type="match status" value="1"/>
</dbReference>
<comment type="catalytic activity">
    <reaction evidence="11">
        <text>[GlcNAc-(1-&gt;4)-Mur2Ac(oyl-L-Ala-gamma-D-Glu-L-Lys-D-Ala-D-Ala)](n)-di-trans,octa-cis-undecaprenyl diphosphate + beta-D-GlcNAc-(1-&gt;4)-Mur2Ac(oyl-L-Ala-gamma-D-Glu-L-Lys-D-Ala-D-Ala)-di-trans,octa-cis-undecaprenyl diphosphate = [GlcNAc-(1-&gt;4)-Mur2Ac(oyl-L-Ala-gamma-D-Glu-L-Lys-D-Ala-D-Ala)](n+1)-di-trans,octa-cis-undecaprenyl diphosphate + di-trans,octa-cis-undecaprenyl diphosphate + H(+)</text>
        <dbReference type="Rhea" id="RHEA:23708"/>
        <dbReference type="Rhea" id="RHEA-COMP:9602"/>
        <dbReference type="Rhea" id="RHEA-COMP:9603"/>
        <dbReference type="ChEBI" id="CHEBI:15378"/>
        <dbReference type="ChEBI" id="CHEBI:58405"/>
        <dbReference type="ChEBI" id="CHEBI:60033"/>
        <dbReference type="ChEBI" id="CHEBI:78435"/>
        <dbReference type="EC" id="2.4.99.28"/>
    </reaction>
</comment>
<dbReference type="PANTHER" id="PTHR32282">
    <property type="entry name" value="BINDING PROTEIN TRANSPEPTIDASE, PUTATIVE-RELATED"/>
    <property type="match status" value="1"/>
</dbReference>
<dbReference type="InterPro" id="IPR011815">
    <property type="entry name" value="PBP_1c"/>
</dbReference>
<evidence type="ECO:0000256" key="2">
    <source>
        <dbReference type="ARBA" id="ARBA00007090"/>
    </source>
</evidence>
<evidence type="ECO:0000259" key="15">
    <source>
        <dbReference type="Pfam" id="PF06832"/>
    </source>
</evidence>
<feature type="domain" description="Penicillin-binding C-terminal" evidence="15">
    <location>
        <begin position="604"/>
        <end position="684"/>
    </location>
</feature>
<dbReference type="GO" id="GO:0008955">
    <property type="term" value="F:peptidoglycan glycosyltransferase activity"/>
    <property type="evidence" value="ECO:0007669"/>
    <property type="project" value="UniProtKB-EC"/>
</dbReference>
<evidence type="ECO:0000256" key="7">
    <source>
        <dbReference type="ARBA" id="ARBA00022679"/>
    </source>
</evidence>
<comment type="similarity">
    <text evidence="2">In the C-terminal section; belongs to the transpeptidase family.</text>
</comment>
<comment type="pathway">
    <text evidence="1">Cell wall biogenesis; peptidoglycan biosynthesis.</text>
</comment>
<comment type="similarity">
    <text evidence="3">In the N-terminal section; belongs to the glycosyltransferase 51 family.</text>
</comment>
<gene>
    <name evidence="16" type="ORF">GGR24_001956</name>
</gene>
<dbReference type="EC" id="2.4.99.28" evidence="10"/>
<dbReference type="GO" id="GO:0008658">
    <property type="term" value="F:penicillin binding"/>
    <property type="evidence" value="ECO:0007669"/>
    <property type="project" value="InterPro"/>
</dbReference>
<comment type="caution">
    <text evidence="16">The sequence shown here is derived from an EMBL/GenBank/DDBJ whole genome shotgun (WGS) entry which is preliminary data.</text>
</comment>
<evidence type="ECO:0000256" key="6">
    <source>
        <dbReference type="ARBA" id="ARBA00022676"/>
    </source>
</evidence>
<feature type="chain" id="PRO_5030677889" description="peptidoglycan glycosyltransferase" evidence="12">
    <location>
        <begin position="23"/>
        <end position="686"/>
    </location>
</feature>
<dbReference type="SUPFAM" id="SSF53955">
    <property type="entry name" value="Lysozyme-like"/>
    <property type="match status" value="1"/>
</dbReference>
<dbReference type="UniPathway" id="UPA00219"/>
<dbReference type="InterPro" id="IPR001460">
    <property type="entry name" value="PCN-bd_Tpept"/>
</dbReference>